<dbReference type="Pfam" id="PF07690">
    <property type="entry name" value="MFS_1"/>
    <property type="match status" value="1"/>
</dbReference>
<sequence>MTQAIQKTLRDSAAMRWTALLLLALAMFCAYIFMDILSPIKDLMQETRGWDSTAFGTMQGSEVFLNVFVFFLIFAGIILDKMGVRFTAVLSAAVMLVGACVKWYAVTEAFMGSGLETWFNNNLNYIPVFDELGVSPFYEGMPASAKFAACGFMIFGCGCEMAGITVSRGIVKWFKGREMALAMGSEMALARLGVATCMIFSPFFARLGGEVSVSRSVAFGVVLMCIALIMSIVYFFMDKKLDTQTGEAEEKDDPFKISDLGKILTDMGFWIVALLCVLYYSAIFPFQKYAVNMLQCNLTLTAPDADSFWASSSVTIFQYVIMLVVAAAGFASNFQKKANLKYGLLGLSIAALITYCYMGFMRQSAESIFAVFPLLAVLITPILGSYLDHHGKAASMLVLGSLLLIACHLTFAFVLPMFKDSAVGGIIIAYTTILVLGASFSLVPAALWPSVPKLVDAKVIGSAYALIFWIQNIGLWLFPLLIGKVLDQTNPQIVEGVKNGTIAPDVAAVSYDYTAPLVMLASLGVAALLLGLVLKVVDRKKGIGLELPNITE</sequence>
<evidence type="ECO:0000256" key="22">
    <source>
        <dbReference type="ARBA" id="ARBA00045018"/>
    </source>
</evidence>
<comment type="catalytic activity">
    <reaction evidence="8">
        <text>L-lysyl-L-alanine(out) = L-lysyl-L-alanine(in)</text>
        <dbReference type="Rhea" id="RHEA:79399"/>
        <dbReference type="ChEBI" id="CHEBI:229954"/>
    </reaction>
</comment>
<feature type="transmembrane region" description="Helical" evidence="25">
    <location>
        <begin position="145"/>
        <end position="167"/>
    </location>
</feature>
<feature type="transmembrane region" description="Helical" evidence="25">
    <location>
        <begin position="217"/>
        <end position="237"/>
    </location>
</feature>
<comment type="catalytic activity">
    <reaction evidence="19">
        <text>L-alanyl-L-lysine(out) = L-alanyl-L-lysine(in)</text>
        <dbReference type="Rhea" id="RHEA:79415"/>
        <dbReference type="ChEBI" id="CHEBI:192470"/>
    </reaction>
</comment>
<feature type="transmembrane region" description="Helical" evidence="25">
    <location>
        <begin position="394"/>
        <end position="415"/>
    </location>
</feature>
<keyword evidence="4 25" id="KW-0812">Transmembrane</keyword>
<feature type="transmembrane region" description="Helical" evidence="25">
    <location>
        <begin position="60"/>
        <end position="79"/>
    </location>
</feature>
<dbReference type="InterPro" id="IPR011701">
    <property type="entry name" value="MFS"/>
</dbReference>
<comment type="catalytic activity">
    <reaction evidence="20">
        <text>L-lysyl-glycine(out) = L-lysyl-glycine(in)</text>
        <dbReference type="Rhea" id="RHEA:79407"/>
        <dbReference type="ChEBI" id="CHEBI:191202"/>
    </reaction>
</comment>
<comment type="similarity">
    <text evidence="2">Belongs to the major facilitator superfamily.</text>
</comment>
<feature type="transmembrane region" description="Helical" evidence="25">
    <location>
        <begin position="427"/>
        <end position="447"/>
    </location>
</feature>
<comment type="catalytic activity">
    <reaction evidence="9">
        <text>L-histidyl-glycine(out) = L-histidyl-glycine(in)</text>
        <dbReference type="Rhea" id="RHEA:79395"/>
        <dbReference type="ChEBI" id="CHEBI:229957"/>
    </reaction>
</comment>
<comment type="catalytic activity">
    <reaction evidence="16">
        <text>L-lysyl-L-lysine(out) = L-lysyl-L-lysine(in)</text>
        <dbReference type="Rhea" id="RHEA:79403"/>
        <dbReference type="ChEBI" id="CHEBI:229956"/>
    </reaction>
</comment>
<evidence type="ECO:0000256" key="14">
    <source>
        <dbReference type="ARBA" id="ARBA00044898"/>
    </source>
</evidence>
<keyword evidence="7" id="KW-0458">Lysosome</keyword>
<evidence type="ECO:0000256" key="3">
    <source>
        <dbReference type="ARBA" id="ARBA00022448"/>
    </source>
</evidence>
<evidence type="ECO:0000256" key="19">
    <source>
        <dbReference type="ARBA" id="ARBA00044919"/>
    </source>
</evidence>
<dbReference type="InterPro" id="IPR036259">
    <property type="entry name" value="MFS_trans_sf"/>
</dbReference>
<evidence type="ECO:0000256" key="16">
    <source>
        <dbReference type="ARBA" id="ARBA00044900"/>
    </source>
</evidence>
<evidence type="ECO:0000256" key="23">
    <source>
        <dbReference type="ARBA" id="ARBA00045709"/>
    </source>
</evidence>
<proteinExistence type="inferred from homology"/>
<feature type="transmembrane region" description="Helical" evidence="25">
    <location>
        <begin position="188"/>
        <end position="205"/>
    </location>
</feature>
<evidence type="ECO:0000256" key="4">
    <source>
        <dbReference type="ARBA" id="ARBA00022692"/>
    </source>
</evidence>
<comment type="subunit">
    <text evidence="24">Homodimer. Interacts with lysosomal protein GLMP (via lumenal domain); the interaction starts while both proteins are still in the endoplasmic reticulum and is required for stabilization of MFSD1 in lysosomes but has no direct effect on its targeting to lysosomes or transporter activity.</text>
</comment>
<accession>A0A1I0MKR7</accession>
<dbReference type="GO" id="GO:0022857">
    <property type="term" value="F:transmembrane transporter activity"/>
    <property type="evidence" value="ECO:0007669"/>
    <property type="project" value="InterPro"/>
</dbReference>
<comment type="function">
    <text evidence="23">Lysosomal dipeptide uniporter that selectively exports lysine, arginine or histidine-containing dipeptides with a net positive charge from the lysosome lumen into the cytosol. Could play a role in a specific type of protein O-glycosylation indirectly regulating macrophages migration and tissue invasion. Also essential for liver homeostasis.</text>
</comment>
<protein>
    <recommendedName>
        <fullName evidence="21">Lysosomal dipeptide transporter MFSD1</fullName>
    </recommendedName>
    <alternativeName>
        <fullName evidence="22">Major facilitator superfamily domain-containing protein 1</fullName>
    </alternativeName>
</protein>
<evidence type="ECO:0000256" key="15">
    <source>
        <dbReference type="ARBA" id="ARBA00044899"/>
    </source>
</evidence>
<evidence type="ECO:0000256" key="8">
    <source>
        <dbReference type="ARBA" id="ARBA00044876"/>
    </source>
</evidence>
<feature type="transmembrane region" description="Helical" evidence="25">
    <location>
        <begin position="20"/>
        <end position="40"/>
    </location>
</feature>
<keyword evidence="27" id="KW-1185">Reference proteome</keyword>
<evidence type="ECO:0000313" key="27">
    <source>
        <dbReference type="Proteomes" id="UP000199373"/>
    </source>
</evidence>
<evidence type="ECO:0000256" key="12">
    <source>
        <dbReference type="ARBA" id="ARBA00044891"/>
    </source>
</evidence>
<feature type="transmembrane region" description="Helical" evidence="25">
    <location>
        <begin position="367"/>
        <end position="387"/>
    </location>
</feature>
<evidence type="ECO:0000256" key="13">
    <source>
        <dbReference type="ARBA" id="ARBA00044893"/>
    </source>
</evidence>
<feature type="transmembrane region" description="Helical" evidence="25">
    <location>
        <begin position="307"/>
        <end position="330"/>
    </location>
</feature>
<evidence type="ECO:0000256" key="6">
    <source>
        <dbReference type="ARBA" id="ARBA00023136"/>
    </source>
</evidence>
<feature type="transmembrane region" description="Helical" evidence="25">
    <location>
        <begin position="342"/>
        <end position="361"/>
    </location>
</feature>
<keyword evidence="6 25" id="KW-0472">Membrane</keyword>
<dbReference type="GO" id="GO:0005765">
    <property type="term" value="C:lysosomal membrane"/>
    <property type="evidence" value="ECO:0007669"/>
    <property type="project" value="UniProtKB-SubCell"/>
</dbReference>
<dbReference type="Gene3D" id="1.20.1250.20">
    <property type="entry name" value="MFS general substrate transporter like domains"/>
    <property type="match status" value="2"/>
</dbReference>
<comment type="catalytic activity">
    <reaction evidence="15">
        <text>L-arginyl-L-alpha-amino acid(out) = L-arginyl-L-alpha-amino acid(in)</text>
        <dbReference type="Rhea" id="RHEA:79371"/>
        <dbReference type="ChEBI" id="CHEBI:84315"/>
    </reaction>
</comment>
<feature type="transmembrane region" description="Helical" evidence="25">
    <location>
        <begin position="459"/>
        <end position="482"/>
    </location>
</feature>
<keyword evidence="3" id="KW-0813">Transport</keyword>
<name>A0A1I0MKR7_9BACT</name>
<evidence type="ECO:0000256" key="2">
    <source>
        <dbReference type="ARBA" id="ARBA00008335"/>
    </source>
</evidence>
<comment type="catalytic activity">
    <reaction evidence="14">
        <text>L-aspartyl-L-lysine(out) = L-aspartyl-L-lysine(in)</text>
        <dbReference type="Rhea" id="RHEA:79411"/>
        <dbReference type="ChEBI" id="CHEBI:229953"/>
    </reaction>
</comment>
<keyword evidence="5 25" id="KW-1133">Transmembrane helix</keyword>
<dbReference type="Proteomes" id="UP000199373">
    <property type="component" value="Unassembled WGS sequence"/>
</dbReference>
<feature type="transmembrane region" description="Helical" evidence="25">
    <location>
        <begin position="86"/>
        <end position="105"/>
    </location>
</feature>
<dbReference type="AlphaFoldDB" id="A0A1I0MKR7"/>
<dbReference type="PANTHER" id="PTHR23512:SF3">
    <property type="entry name" value="MAJOR FACILITATOR SUPERFAMILY DOMAIN-CONTAINING PROTEIN 1"/>
    <property type="match status" value="1"/>
</dbReference>
<comment type="subcellular location">
    <subcellularLocation>
        <location evidence="1">Lysosome membrane</location>
        <topology evidence="1">Multi-pass membrane protein</topology>
    </subcellularLocation>
</comment>
<evidence type="ECO:0000256" key="10">
    <source>
        <dbReference type="ARBA" id="ARBA00044881"/>
    </source>
</evidence>
<evidence type="ECO:0000256" key="20">
    <source>
        <dbReference type="ARBA" id="ARBA00044924"/>
    </source>
</evidence>
<dbReference type="SUPFAM" id="SSF103473">
    <property type="entry name" value="MFS general substrate transporter"/>
    <property type="match status" value="1"/>
</dbReference>
<evidence type="ECO:0000256" key="18">
    <source>
        <dbReference type="ARBA" id="ARBA00044912"/>
    </source>
</evidence>
<evidence type="ECO:0000256" key="21">
    <source>
        <dbReference type="ARBA" id="ARBA00044985"/>
    </source>
</evidence>
<comment type="catalytic activity">
    <reaction evidence="13">
        <text>L-alpha-aminoacyl-L-lysine(out) = L-alpha-aminoacyl-L-lysine(in)</text>
        <dbReference type="Rhea" id="RHEA:79383"/>
        <dbReference type="ChEBI" id="CHEBI:229966"/>
    </reaction>
</comment>
<evidence type="ECO:0000256" key="5">
    <source>
        <dbReference type="ARBA" id="ARBA00022989"/>
    </source>
</evidence>
<evidence type="ECO:0000256" key="11">
    <source>
        <dbReference type="ARBA" id="ARBA00044884"/>
    </source>
</evidence>
<comment type="catalytic activity">
    <reaction evidence="11">
        <text>L-alpha-aminoacyl-L-histidine(out) = L-alpha-aminoacyl-L-histidine(in)</text>
        <dbReference type="Rhea" id="RHEA:79375"/>
        <dbReference type="ChEBI" id="CHEBI:229967"/>
    </reaction>
</comment>
<evidence type="ECO:0000313" key="26">
    <source>
        <dbReference type="EMBL" id="SEV88131.1"/>
    </source>
</evidence>
<dbReference type="EMBL" id="FOIQ01000001">
    <property type="protein sequence ID" value="SEV88131.1"/>
    <property type="molecule type" value="Genomic_DNA"/>
</dbReference>
<comment type="catalytic activity">
    <reaction evidence="17">
        <text>L-arginyl-glycine(out) = L-arginyl-glycine(in)</text>
        <dbReference type="Rhea" id="RHEA:79391"/>
        <dbReference type="ChEBI" id="CHEBI:229955"/>
    </reaction>
</comment>
<reference evidence="26 27" key="1">
    <citation type="submission" date="2016-10" db="EMBL/GenBank/DDBJ databases">
        <authorList>
            <person name="de Groot N.N."/>
        </authorList>
    </citation>
    <scope>NUCLEOTIDE SEQUENCE [LARGE SCALE GENOMIC DNA]</scope>
    <source>
        <strain evidence="26 27">TC2-24</strain>
    </source>
</reference>
<dbReference type="InterPro" id="IPR052187">
    <property type="entry name" value="MFSD1"/>
</dbReference>
<evidence type="ECO:0000256" key="1">
    <source>
        <dbReference type="ARBA" id="ARBA00004155"/>
    </source>
</evidence>
<organism evidence="26 27">
    <name type="scientific">Prevotella aff. ruminicola Tc2-24</name>
    <dbReference type="NCBI Taxonomy" id="81582"/>
    <lineage>
        <taxon>Bacteria</taxon>
        <taxon>Pseudomonadati</taxon>
        <taxon>Bacteroidota</taxon>
        <taxon>Bacteroidia</taxon>
        <taxon>Bacteroidales</taxon>
        <taxon>Prevotellaceae</taxon>
        <taxon>Prevotella</taxon>
    </lineage>
</organism>
<evidence type="ECO:0000256" key="17">
    <source>
        <dbReference type="ARBA" id="ARBA00044903"/>
    </source>
</evidence>
<evidence type="ECO:0000256" key="24">
    <source>
        <dbReference type="ARBA" id="ARBA00046376"/>
    </source>
</evidence>
<feature type="transmembrane region" description="Helical" evidence="25">
    <location>
        <begin position="267"/>
        <end position="287"/>
    </location>
</feature>
<comment type="catalytic activity">
    <reaction evidence="10">
        <text>L-alpha-aminoacyl-L-arginine(out) = L-alpha-aminoacyl-L-arginine(in)</text>
        <dbReference type="Rhea" id="RHEA:79367"/>
        <dbReference type="ChEBI" id="CHEBI:229968"/>
    </reaction>
</comment>
<evidence type="ECO:0000256" key="7">
    <source>
        <dbReference type="ARBA" id="ARBA00023228"/>
    </source>
</evidence>
<comment type="catalytic activity">
    <reaction evidence="18">
        <text>L-histidyl-L-alpha-amino acid(out) = L-histidyl-L-alpha-amino acid(in)</text>
        <dbReference type="Rhea" id="RHEA:79379"/>
        <dbReference type="ChEBI" id="CHEBI:229964"/>
    </reaction>
</comment>
<comment type="catalytic activity">
    <reaction evidence="12">
        <text>L-lysyl-L-alpha-amino acid(out) = L-lysyl-L-alpha-amino acid(in)</text>
        <dbReference type="Rhea" id="RHEA:79387"/>
        <dbReference type="ChEBI" id="CHEBI:229965"/>
    </reaction>
</comment>
<gene>
    <name evidence="26" type="ORF">SAMN04487850_0695</name>
</gene>
<feature type="transmembrane region" description="Helical" evidence="25">
    <location>
        <begin position="513"/>
        <end position="534"/>
    </location>
</feature>
<evidence type="ECO:0000256" key="9">
    <source>
        <dbReference type="ARBA" id="ARBA00044878"/>
    </source>
</evidence>
<dbReference type="RefSeq" id="WP_091914691.1">
    <property type="nucleotide sequence ID" value="NZ_FOIQ01000001.1"/>
</dbReference>
<evidence type="ECO:0000256" key="25">
    <source>
        <dbReference type="SAM" id="Phobius"/>
    </source>
</evidence>
<dbReference type="PANTHER" id="PTHR23512">
    <property type="entry name" value="MAJOR FACILITATOR SUPERFAMILY DOMAIN-CONTAINING PROTEIN 1"/>
    <property type="match status" value="1"/>
</dbReference>